<accession>A0ACC2U7N2</accession>
<protein>
    <submittedName>
        <fullName evidence="1">Rho GTPase activating protein</fullName>
    </submittedName>
</protein>
<dbReference type="EMBL" id="QTSX02001221">
    <property type="protein sequence ID" value="KAJ9083049.1"/>
    <property type="molecule type" value="Genomic_DNA"/>
</dbReference>
<dbReference type="Proteomes" id="UP001165960">
    <property type="component" value="Unassembled WGS sequence"/>
</dbReference>
<name>A0ACC2U7N2_9FUNG</name>
<keyword evidence="2" id="KW-1185">Reference proteome</keyword>
<evidence type="ECO:0000313" key="2">
    <source>
        <dbReference type="Proteomes" id="UP001165960"/>
    </source>
</evidence>
<evidence type="ECO:0000313" key="1">
    <source>
        <dbReference type="EMBL" id="KAJ9083049.1"/>
    </source>
</evidence>
<gene>
    <name evidence="1" type="primary">BEM3_10</name>
    <name evidence="1" type="ORF">DSO57_1038634</name>
</gene>
<proteinExistence type="predicted"/>
<comment type="caution">
    <text evidence="1">The sequence shown here is derived from an EMBL/GenBank/DDBJ whole genome shotgun (WGS) entry which is preliminary data.</text>
</comment>
<reference evidence="1" key="1">
    <citation type="submission" date="2022-04" db="EMBL/GenBank/DDBJ databases">
        <title>Genome of the entomopathogenic fungus Entomophthora muscae.</title>
        <authorList>
            <person name="Elya C."/>
            <person name="Lovett B.R."/>
            <person name="Lee E."/>
            <person name="Macias A.M."/>
            <person name="Hajek A.E."/>
            <person name="De Bivort B.L."/>
            <person name="Kasson M.T."/>
            <person name="De Fine Licht H.H."/>
            <person name="Stajich J.E."/>
        </authorList>
    </citation>
    <scope>NUCLEOTIDE SEQUENCE</scope>
    <source>
        <strain evidence="1">Berkeley</strain>
    </source>
</reference>
<sequence length="85" mass="9460">MLRSKFDTEGDYGLVDSGVYYDVHAISGLLKLYLRELPSTVLTAELHRDFLQITGTPFSNALIFRTSFTSATSTQVRTTDLLPAD</sequence>
<organism evidence="1 2">
    <name type="scientific">Entomophthora muscae</name>
    <dbReference type="NCBI Taxonomy" id="34485"/>
    <lineage>
        <taxon>Eukaryota</taxon>
        <taxon>Fungi</taxon>
        <taxon>Fungi incertae sedis</taxon>
        <taxon>Zoopagomycota</taxon>
        <taxon>Entomophthoromycotina</taxon>
        <taxon>Entomophthoromycetes</taxon>
        <taxon>Entomophthorales</taxon>
        <taxon>Entomophthoraceae</taxon>
        <taxon>Entomophthora</taxon>
    </lineage>
</organism>